<evidence type="ECO:0000313" key="13">
    <source>
        <dbReference type="Proteomes" id="UP000053558"/>
    </source>
</evidence>
<dbReference type="InterPro" id="IPR050173">
    <property type="entry name" value="ABC_transporter_C-like"/>
</dbReference>
<protein>
    <recommendedName>
        <fullName evidence="14">P-loop containing nucleoside triphosphate hydrolase protein</fullName>
    </recommendedName>
</protein>
<dbReference type="SUPFAM" id="SSF90123">
    <property type="entry name" value="ABC transporter transmembrane region"/>
    <property type="match status" value="2"/>
</dbReference>
<dbReference type="GeneID" id="19205819"/>
<name>A0A5M3MIB0_CONPW</name>
<keyword evidence="3 9" id="KW-0812">Transmembrane</keyword>
<comment type="caution">
    <text evidence="12">The sequence shown here is derived from an EMBL/GenBank/DDBJ whole genome shotgun (WGS) entry which is preliminary data.</text>
</comment>
<dbReference type="FunFam" id="1.20.1560.10:FF:000013">
    <property type="entry name" value="ABC transporter C family member 2"/>
    <property type="match status" value="1"/>
</dbReference>
<sequence>MPPLLVPYHLTAAVVTLNLAVGSSIIRFQTRERESSIKLPRTRQEGDLTATPRTSSVLELECESDVRDPFEVVELEDCVDGYAVDEDGFWKEMRLRKVCITITLLAVFVLEASSLGCVVHDARKGVDVFLTYALRMLFSLYLAALSASSIASVSVYAHKRAVIHLAVLTATAACLQIVITILSTSSPATSSTALDRLWLITLVLYVLSTALIWTLPTGPQLYYPPERIYSTNAMATNASTTPNLAVGTLLLYQLIGPSCIWGLLVIVVLFPLNSLAGKLVVRSQDGLMQARDARVALTNEILGAIRTVKFMAWERAFERRVLAIRTRELGFQRTSYTLEVLYIAFWDASPLLVTLAAFWHFTVWRGQTLTPSIAFPTVLVFEQMRFVFNSLPEASVNVIQSFVSLRRIERYLLLPEIVSAPPPCASPGAGSVSDASPKSDELEGFKNVVKCTNATLAWPRDSVHGVSLGVVTDSTMASGFITPTPQTPGVLFSLVDVNLCFPPGELSLVCGKLGSGKTLLMLALLGEADVLAGQVVCPRSPPESLARLGERGMYSGETGDTGEWTVPGICAYVPQKNILFGLPYNETRYQRVLEVCELVTDLKVLEDGDESEIGDQGVNLSGGQKARVSLARAVYSRVSLLLLDDVLSAVDAHTAHHLYYKCIKGDLAKGRTVILISHHVQLCASGANYIVALEGGHVAFAGDRLEFLATGLVDNIVPAKFDTEDANVNTPSLTVLDSSKIIDNIDKMDSSATDVPEAKADVAKKGPRKLVGEEKRAVGAVSNDVWATYFDACGKYWYWSLFVVVFVLAALAPVAESYWLKIWSGTSPDKTDRNGPMYYIGIYAALTLAGVAASMFRYVVLYAGSIEASDVLYKRLLDSVLFAPIRFHNTISRGRLLNRFGKDFEAVDSRLAGNFGHTLIYALSLAAMVISVTAAGGLPFFLAALVLGAASRDMRRLDSVGRSPLYSLYGANISGATVLRAFGASSKFMRDMLRRVDTQISPTYWQMAVNLWLSARYDVLATATVGLMGDIVVMTLGISASLAGFILSFAVQMNIALVFLVRRYVSLEQSMVALERIKEYIELDRELPEFVEPSPALTWPDRGAVKCENLVIRYAPDVPNALHSISFEIHPGEKVGILGRTVSGKSTLALSFFRSVEATEGRILIDEVDISKISLTDLRSNLTIIPQDPTILSGTIRSALDVFNEYEDAEIFEALRCVHLIPSSSSEISLADPITDAAKSINASAFQSLESPVSEGGENFLTGEKQLLCMACAILERSKVLVMDEATASVDYGTNELIGKIIRQEFAKSPVLTVAHCLRTVIDYD</sequence>
<dbReference type="GO" id="GO:0140359">
    <property type="term" value="F:ABC-type transporter activity"/>
    <property type="evidence" value="ECO:0007669"/>
    <property type="project" value="InterPro"/>
</dbReference>
<dbReference type="Pfam" id="PF00664">
    <property type="entry name" value="ABC_membrane"/>
    <property type="match status" value="2"/>
</dbReference>
<evidence type="ECO:0000256" key="1">
    <source>
        <dbReference type="ARBA" id="ARBA00004141"/>
    </source>
</evidence>
<dbReference type="InterPro" id="IPR011527">
    <property type="entry name" value="ABC1_TM_dom"/>
</dbReference>
<keyword evidence="6" id="KW-0067">ATP-binding</keyword>
<dbReference type="Pfam" id="PF00005">
    <property type="entry name" value="ABC_tran"/>
    <property type="match status" value="2"/>
</dbReference>
<dbReference type="CDD" id="cd03244">
    <property type="entry name" value="ABCC_MRP_domain2"/>
    <property type="match status" value="1"/>
</dbReference>
<feature type="domain" description="ABC transmembrane type-1" evidence="11">
    <location>
        <begin position="244"/>
        <end position="400"/>
    </location>
</feature>
<feature type="transmembrane region" description="Helical" evidence="9">
    <location>
        <begin position="6"/>
        <end position="28"/>
    </location>
</feature>
<evidence type="ECO:0000256" key="3">
    <source>
        <dbReference type="ARBA" id="ARBA00022692"/>
    </source>
</evidence>
<keyword evidence="2" id="KW-0813">Transport</keyword>
<feature type="transmembrane region" description="Helical" evidence="9">
    <location>
        <begin position="163"/>
        <end position="185"/>
    </location>
</feature>
<dbReference type="InterPro" id="IPR027417">
    <property type="entry name" value="P-loop_NTPase"/>
</dbReference>
<feature type="transmembrane region" description="Helical" evidence="9">
    <location>
        <begin position="197"/>
        <end position="215"/>
    </location>
</feature>
<dbReference type="SMART" id="SM00382">
    <property type="entry name" value="AAA"/>
    <property type="match status" value="2"/>
</dbReference>
<evidence type="ECO:0000256" key="6">
    <source>
        <dbReference type="ARBA" id="ARBA00022840"/>
    </source>
</evidence>
<dbReference type="InterPro" id="IPR017871">
    <property type="entry name" value="ABC_transporter-like_CS"/>
</dbReference>
<dbReference type="GO" id="GO:0005524">
    <property type="term" value="F:ATP binding"/>
    <property type="evidence" value="ECO:0007669"/>
    <property type="project" value="UniProtKB-KW"/>
</dbReference>
<evidence type="ECO:0000256" key="5">
    <source>
        <dbReference type="ARBA" id="ARBA00022741"/>
    </source>
</evidence>
<feature type="transmembrane region" description="Helical" evidence="9">
    <location>
        <begin position="261"/>
        <end position="281"/>
    </location>
</feature>
<dbReference type="GO" id="GO:0000329">
    <property type="term" value="C:fungal-type vacuole membrane"/>
    <property type="evidence" value="ECO:0007669"/>
    <property type="project" value="TreeGrafter"/>
</dbReference>
<dbReference type="InterPro" id="IPR036640">
    <property type="entry name" value="ABC1_TM_sf"/>
</dbReference>
<dbReference type="OrthoDB" id="6500128at2759"/>
<feature type="domain" description="ABC transporter" evidence="10">
    <location>
        <begin position="470"/>
        <end position="720"/>
    </location>
</feature>
<accession>A0A5M3MIB0</accession>
<feature type="transmembrane region" description="Helical" evidence="9">
    <location>
        <begin position="836"/>
        <end position="860"/>
    </location>
</feature>
<dbReference type="PROSITE" id="PS50893">
    <property type="entry name" value="ABC_TRANSPORTER_2"/>
    <property type="match status" value="1"/>
</dbReference>
<dbReference type="KEGG" id="cput:CONPUDRAFT_167619"/>
<dbReference type="Proteomes" id="UP000053558">
    <property type="component" value="Unassembled WGS sequence"/>
</dbReference>
<keyword evidence="4" id="KW-0677">Repeat</keyword>
<evidence type="ECO:0000256" key="2">
    <source>
        <dbReference type="ARBA" id="ARBA00022448"/>
    </source>
</evidence>
<evidence type="ECO:0000256" key="4">
    <source>
        <dbReference type="ARBA" id="ARBA00022737"/>
    </source>
</evidence>
<dbReference type="PROSITE" id="PS50929">
    <property type="entry name" value="ABC_TM1F"/>
    <property type="match status" value="2"/>
</dbReference>
<dbReference type="RefSeq" id="XP_007771652.1">
    <property type="nucleotide sequence ID" value="XM_007773462.1"/>
</dbReference>
<evidence type="ECO:0000256" key="7">
    <source>
        <dbReference type="ARBA" id="ARBA00022989"/>
    </source>
</evidence>
<dbReference type="PANTHER" id="PTHR24223">
    <property type="entry name" value="ATP-BINDING CASSETTE SUB-FAMILY C"/>
    <property type="match status" value="1"/>
</dbReference>
<proteinExistence type="predicted"/>
<organism evidence="12 13">
    <name type="scientific">Coniophora puteana (strain RWD-64-598)</name>
    <name type="common">Brown rot fungus</name>
    <dbReference type="NCBI Taxonomy" id="741705"/>
    <lineage>
        <taxon>Eukaryota</taxon>
        <taxon>Fungi</taxon>
        <taxon>Dikarya</taxon>
        <taxon>Basidiomycota</taxon>
        <taxon>Agaricomycotina</taxon>
        <taxon>Agaricomycetes</taxon>
        <taxon>Agaricomycetidae</taxon>
        <taxon>Boletales</taxon>
        <taxon>Coniophorineae</taxon>
        <taxon>Coniophoraceae</taxon>
        <taxon>Coniophora</taxon>
    </lineage>
</organism>
<evidence type="ECO:0000259" key="11">
    <source>
        <dbReference type="PROSITE" id="PS50929"/>
    </source>
</evidence>
<feature type="transmembrane region" description="Helical" evidence="9">
    <location>
        <begin position="235"/>
        <end position="255"/>
    </location>
</feature>
<feature type="transmembrane region" description="Helical" evidence="9">
    <location>
        <begin position="98"/>
        <end position="116"/>
    </location>
</feature>
<feature type="transmembrane region" description="Helical" evidence="9">
    <location>
        <begin position="919"/>
        <end position="947"/>
    </location>
</feature>
<feature type="transmembrane region" description="Helical" evidence="9">
    <location>
        <begin position="1042"/>
        <end position="1061"/>
    </location>
</feature>
<dbReference type="CDD" id="cd18604">
    <property type="entry name" value="ABC_6TM_VMR1_D2_like"/>
    <property type="match status" value="1"/>
</dbReference>
<evidence type="ECO:0000256" key="8">
    <source>
        <dbReference type="ARBA" id="ARBA00023136"/>
    </source>
</evidence>
<dbReference type="SUPFAM" id="SSF52540">
    <property type="entry name" value="P-loop containing nucleoside triphosphate hydrolases"/>
    <property type="match status" value="2"/>
</dbReference>
<dbReference type="InterPro" id="IPR003439">
    <property type="entry name" value="ABC_transporter-like_ATP-bd"/>
</dbReference>
<keyword evidence="13" id="KW-1185">Reference proteome</keyword>
<evidence type="ECO:0000259" key="10">
    <source>
        <dbReference type="PROSITE" id="PS50893"/>
    </source>
</evidence>
<feature type="domain" description="ABC transmembrane type-1" evidence="11">
    <location>
        <begin position="801"/>
        <end position="1069"/>
    </location>
</feature>
<dbReference type="GO" id="GO:0016887">
    <property type="term" value="F:ATP hydrolysis activity"/>
    <property type="evidence" value="ECO:0007669"/>
    <property type="project" value="InterPro"/>
</dbReference>
<comment type="subcellular location">
    <subcellularLocation>
        <location evidence="1">Membrane</location>
        <topology evidence="1">Multi-pass membrane protein</topology>
    </subcellularLocation>
</comment>
<dbReference type="PROSITE" id="PS00211">
    <property type="entry name" value="ABC_TRANSPORTER_1"/>
    <property type="match status" value="1"/>
</dbReference>
<feature type="transmembrane region" description="Helical" evidence="9">
    <location>
        <begin position="796"/>
        <end position="815"/>
    </location>
</feature>
<dbReference type="CDD" id="cd18596">
    <property type="entry name" value="ABC_6TM_VMR1_D1_like"/>
    <property type="match status" value="1"/>
</dbReference>
<dbReference type="InterPro" id="IPR003593">
    <property type="entry name" value="AAA+_ATPase"/>
</dbReference>
<feature type="transmembrane region" description="Helical" evidence="9">
    <location>
        <begin position="340"/>
        <end position="361"/>
    </location>
</feature>
<dbReference type="Gene3D" id="3.40.50.300">
    <property type="entry name" value="P-loop containing nucleotide triphosphate hydrolases"/>
    <property type="match status" value="2"/>
</dbReference>
<dbReference type="FunFam" id="3.40.50.300:FF:000630">
    <property type="entry name" value="ATP-binding cassette (ABC) transporter, putative"/>
    <property type="match status" value="1"/>
</dbReference>
<evidence type="ECO:0000313" key="12">
    <source>
        <dbReference type="EMBL" id="EIW78660.1"/>
    </source>
</evidence>
<evidence type="ECO:0008006" key="14">
    <source>
        <dbReference type="Google" id="ProtNLM"/>
    </source>
</evidence>
<keyword evidence="7 9" id="KW-1133">Transmembrane helix</keyword>
<feature type="transmembrane region" description="Helical" evidence="9">
    <location>
        <begin position="136"/>
        <end position="156"/>
    </location>
</feature>
<dbReference type="OMA" id="DITSTWW"/>
<dbReference type="PANTHER" id="PTHR24223:SF353">
    <property type="entry name" value="ABC TRANSPORTER ATP-BINDING PROTEIN_PERMEASE VMR1-RELATED"/>
    <property type="match status" value="1"/>
</dbReference>
<keyword evidence="5" id="KW-0547">Nucleotide-binding</keyword>
<evidence type="ECO:0000256" key="9">
    <source>
        <dbReference type="SAM" id="Phobius"/>
    </source>
</evidence>
<keyword evidence="8 9" id="KW-0472">Membrane</keyword>
<dbReference type="Gene3D" id="1.20.1560.10">
    <property type="entry name" value="ABC transporter type 1, transmembrane domain"/>
    <property type="match status" value="2"/>
</dbReference>
<gene>
    <name evidence="12" type="ORF">CONPUDRAFT_167619</name>
</gene>
<dbReference type="EMBL" id="JH711582">
    <property type="protein sequence ID" value="EIW78660.1"/>
    <property type="molecule type" value="Genomic_DNA"/>
</dbReference>
<reference evidence="13" key="1">
    <citation type="journal article" date="2012" name="Science">
        <title>The Paleozoic origin of enzymatic lignin decomposition reconstructed from 31 fungal genomes.</title>
        <authorList>
            <person name="Floudas D."/>
            <person name="Binder M."/>
            <person name="Riley R."/>
            <person name="Barry K."/>
            <person name="Blanchette R.A."/>
            <person name="Henrissat B."/>
            <person name="Martinez A.T."/>
            <person name="Otillar R."/>
            <person name="Spatafora J.W."/>
            <person name="Yadav J.S."/>
            <person name="Aerts A."/>
            <person name="Benoit I."/>
            <person name="Boyd A."/>
            <person name="Carlson A."/>
            <person name="Copeland A."/>
            <person name="Coutinho P.M."/>
            <person name="de Vries R.P."/>
            <person name="Ferreira P."/>
            <person name="Findley K."/>
            <person name="Foster B."/>
            <person name="Gaskell J."/>
            <person name="Glotzer D."/>
            <person name="Gorecki P."/>
            <person name="Heitman J."/>
            <person name="Hesse C."/>
            <person name="Hori C."/>
            <person name="Igarashi K."/>
            <person name="Jurgens J.A."/>
            <person name="Kallen N."/>
            <person name="Kersten P."/>
            <person name="Kohler A."/>
            <person name="Kuees U."/>
            <person name="Kumar T.K.A."/>
            <person name="Kuo A."/>
            <person name="LaButti K."/>
            <person name="Larrondo L.F."/>
            <person name="Lindquist E."/>
            <person name="Ling A."/>
            <person name="Lombard V."/>
            <person name="Lucas S."/>
            <person name="Lundell T."/>
            <person name="Martin R."/>
            <person name="McLaughlin D.J."/>
            <person name="Morgenstern I."/>
            <person name="Morin E."/>
            <person name="Murat C."/>
            <person name="Nagy L.G."/>
            <person name="Nolan M."/>
            <person name="Ohm R.A."/>
            <person name="Patyshakuliyeva A."/>
            <person name="Rokas A."/>
            <person name="Ruiz-Duenas F.J."/>
            <person name="Sabat G."/>
            <person name="Salamov A."/>
            <person name="Samejima M."/>
            <person name="Schmutz J."/>
            <person name="Slot J.C."/>
            <person name="St John F."/>
            <person name="Stenlid J."/>
            <person name="Sun H."/>
            <person name="Sun S."/>
            <person name="Syed K."/>
            <person name="Tsang A."/>
            <person name="Wiebenga A."/>
            <person name="Young D."/>
            <person name="Pisabarro A."/>
            <person name="Eastwood D.C."/>
            <person name="Martin F."/>
            <person name="Cullen D."/>
            <person name="Grigoriev I.V."/>
            <person name="Hibbett D.S."/>
        </authorList>
    </citation>
    <scope>NUCLEOTIDE SEQUENCE [LARGE SCALE GENOMIC DNA]</scope>
    <source>
        <strain evidence="13">RWD-64-598 SS2</strain>
    </source>
</reference>